<dbReference type="Proteomes" id="UP001500889">
    <property type="component" value="Chromosome O"/>
</dbReference>
<protein>
    <submittedName>
        <fullName evidence="1">Uncharacterized protein</fullName>
    </submittedName>
</protein>
<proteinExistence type="predicted"/>
<name>A0AAU9F8N7_DROMD</name>
<evidence type="ECO:0000313" key="1">
    <source>
        <dbReference type="EMBL" id="BFF92043.1"/>
    </source>
</evidence>
<keyword evidence="2" id="KW-1185">Reference proteome</keyword>
<gene>
    <name evidence="1" type="ORF">DMAD_10185</name>
</gene>
<reference evidence="1 2" key="1">
    <citation type="submission" date="2024-02" db="EMBL/GenBank/DDBJ databases">
        <title>A chromosome-level genome assembly of Drosophila madeirensis, a fruit fly species endemic to Madeira island.</title>
        <authorList>
            <person name="Tomihara K."/>
            <person name="Llopart A."/>
            <person name="Yamamoto D."/>
        </authorList>
    </citation>
    <scope>NUCLEOTIDE SEQUENCE [LARGE SCALE GENOMIC DNA]</scope>
    <source>
        <strain evidence="1 2">RF1</strain>
    </source>
</reference>
<sequence length="399" mass="45047">MMEETRVVVLLGNTKLGLPAIEPSGDTFTGTPPGRGPPPQVDTFENGGQVSILDEKTLRLVYCLNASKPHLLMAQSCHFDVLTDKENENELPAVLQAMFVDRRDGFIMHLKVERECHLMFLLDALVIQLKAKLQRESLRLVGGTVRFRKLLEDDRGGEGGNSLETHFAFNNIHGLMTWLLNQYRMRADLSTGPGHEALEVEYFVSHLEQDLKFNVRLYILLVAMEELSVSSLCGLRCYFSDDLLTSAMVATEVTSFIQDAADEPRSKPLNMLVLFHVLATGNQVDAKNVQLLSLAHLISRRQHSQHQDQMSSTSSSLFQPSQSEMCQQALNDGFKLVHDSLLQLVRQTEQMKRCRQVFDEHLAEYEELLLQIANTELRHMLQASQSGLLQLTSLLEKRS</sequence>
<accession>A0AAU9F8N7</accession>
<organism evidence="1 2">
    <name type="scientific">Drosophila madeirensis</name>
    <name type="common">Fruit fly</name>
    <dbReference type="NCBI Taxonomy" id="30013"/>
    <lineage>
        <taxon>Eukaryota</taxon>
        <taxon>Metazoa</taxon>
        <taxon>Ecdysozoa</taxon>
        <taxon>Arthropoda</taxon>
        <taxon>Hexapoda</taxon>
        <taxon>Insecta</taxon>
        <taxon>Pterygota</taxon>
        <taxon>Neoptera</taxon>
        <taxon>Endopterygota</taxon>
        <taxon>Diptera</taxon>
        <taxon>Brachycera</taxon>
        <taxon>Muscomorpha</taxon>
        <taxon>Ephydroidea</taxon>
        <taxon>Drosophilidae</taxon>
        <taxon>Drosophila</taxon>
        <taxon>Sophophora</taxon>
    </lineage>
</organism>
<evidence type="ECO:0000313" key="2">
    <source>
        <dbReference type="Proteomes" id="UP001500889"/>
    </source>
</evidence>
<dbReference type="AlphaFoldDB" id="A0AAU9F8N7"/>
<dbReference type="EMBL" id="AP029263">
    <property type="protein sequence ID" value="BFF92043.1"/>
    <property type="molecule type" value="Genomic_DNA"/>
</dbReference>